<dbReference type="Proteomes" id="UP000520156">
    <property type="component" value="Unassembled WGS sequence"/>
</dbReference>
<dbReference type="PANTHER" id="PTHR37422">
    <property type="entry name" value="TEICHURONIC ACID BIOSYNTHESIS PROTEIN TUAE"/>
    <property type="match status" value="1"/>
</dbReference>
<accession>A0A7X1F9G4</accession>
<keyword evidence="9" id="KW-1185">Reference proteome</keyword>
<proteinExistence type="predicted"/>
<evidence type="ECO:0000259" key="7">
    <source>
        <dbReference type="Pfam" id="PF04932"/>
    </source>
</evidence>
<evidence type="ECO:0000256" key="6">
    <source>
        <dbReference type="SAM" id="Phobius"/>
    </source>
</evidence>
<feature type="region of interest" description="Disordered" evidence="5">
    <location>
        <begin position="451"/>
        <end position="474"/>
    </location>
</feature>
<comment type="subcellular location">
    <subcellularLocation>
        <location evidence="1">Membrane</location>
        <topology evidence="1">Multi-pass membrane protein</topology>
    </subcellularLocation>
</comment>
<dbReference type="InterPro" id="IPR007016">
    <property type="entry name" value="O-antigen_ligase-rel_domated"/>
</dbReference>
<evidence type="ECO:0000313" key="8">
    <source>
        <dbReference type="EMBL" id="MBC2652843.1"/>
    </source>
</evidence>
<feature type="transmembrane region" description="Helical" evidence="6">
    <location>
        <begin position="402"/>
        <end position="421"/>
    </location>
</feature>
<evidence type="ECO:0000256" key="5">
    <source>
        <dbReference type="SAM" id="MobiDB-lite"/>
    </source>
</evidence>
<dbReference type="InterPro" id="IPR051533">
    <property type="entry name" value="WaaL-like"/>
</dbReference>
<feature type="transmembrane region" description="Helical" evidence="6">
    <location>
        <begin position="127"/>
        <end position="149"/>
    </location>
</feature>
<evidence type="ECO:0000256" key="2">
    <source>
        <dbReference type="ARBA" id="ARBA00022692"/>
    </source>
</evidence>
<feature type="transmembrane region" description="Helical" evidence="6">
    <location>
        <begin position="247"/>
        <end position="276"/>
    </location>
</feature>
<keyword evidence="4 6" id="KW-0472">Membrane</keyword>
<feature type="transmembrane region" description="Helical" evidence="6">
    <location>
        <begin position="213"/>
        <end position="235"/>
    </location>
</feature>
<dbReference type="EMBL" id="JACLAU010000027">
    <property type="protein sequence ID" value="MBC2652843.1"/>
    <property type="molecule type" value="Genomic_DNA"/>
</dbReference>
<reference evidence="8 9" key="1">
    <citation type="submission" date="2020-08" db="EMBL/GenBank/DDBJ databases">
        <title>The genome sequence of Novosphingobium flavum 4Y4.</title>
        <authorList>
            <person name="Liu Y."/>
        </authorList>
    </citation>
    <scope>NUCLEOTIDE SEQUENCE [LARGE SCALE GENOMIC DNA]</scope>
    <source>
        <strain evidence="8 9">4Y4</strain>
    </source>
</reference>
<keyword evidence="3 6" id="KW-1133">Transmembrane helix</keyword>
<dbReference type="AlphaFoldDB" id="A0A7X1F9G4"/>
<evidence type="ECO:0000256" key="1">
    <source>
        <dbReference type="ARBA" id="ARBA00004141"/>
    </source>
</evidence>
<feature type="transmembrane region" description="Helical" evidence="6">
    <location>
        <begin position="100"/>
        <end position="121"/>
    </location>
</feature>
<comment type="caution">
    <text evidence="8">The sequence shown here is derived from an EMBL/GenBank/DDBJ whole genome shotgun (WGS) entry which is preliminary data.</text>
</comment>
<name>A0A7X1F9G4_9SPHN</name>
<gene>
    <name evidence="8" type="ORF">H7F49_14185</name>
</gene>
<dbReference type="RefSeq" id="WP_185684230.1">
    <property type="nucleotide sequence ID" value="NZ_JACLAU010000027.1"/>
</dbReference>
<keyword evidence="2 6" id="KW-0812">Transmembrane</keyword>
<evidence type="ECO:0000256" key="3">
    <source>
        <dbReference type="ARBA" id="ARBA00022989"/>
    </source>
</evidence>
<evidence type="ECO:0000313" key="9">
    <source>
        <dbReference type="Proteomes" id="UP000520156"/>
    </source>
</evidence>
<evidence type="ECO:0000256" key="4">
    <source>
        <dbReference type="ARBA" id="ARBA00023136"/>
    </source>
</evidence>
<dbReference type="PANTHER" id="PTHR37422:SF13">
    <property type="entry name" value="LIPOPOLYSACCHARIDE BIOSYNTHESIS PROTEIN PA4999-RELATED"/>
    <property type="match status" value="1"/>
</dbReference>
<protein>
    <submittedName>
        <fullName evidence="8">O-antigen ligase family protein</fullName>
    </submittedName>
</protein>
<feature type="transmembrane region" description="Helical" evidence="6">
    <location>
        <begin position="52"/>
        <end position="70"/>
    </location>
</feature>
<sequence>MSYRRAPAVIRQGKLVVRRSSEDPAAGSAAASNSEVPPQSAELPKLSQRRKLALLLTVLFTVIPFSLKMASLRLTPMIIMLIIMIIPMTFGWLRRRYGSIVLSDLLVAGFSLWSALALIVNHGSAEAYQPAGIAFLSSFGAYLLGRVLVRDRTAWHRLSTMIFVTLIVLTPFLVFESITGTKPLLKLMSLFGGGVPPVEMNRRMGFARAQGSFEHPILLGIFVASLMSITAYSLAFSLRRIGFATSILLSSIGVVCTLSTGPLLSLNIQFFLMIYARIFKFFKSRWKFLLIFVFVMYFVLDIFTTRSPFHTFVHYATFSSQSSYNRILIWQYGTESVRNHFWFGIGLGEWERPRFMSGSMDNFWLVQAVRYGFPAFLMYAGAFLVGLTQLAKADLRDEQLDLIRQGMIFSLVGTMVAAVSVHLWNASYIWLNFLLGATIWLFTGQQPDAARVENERQTGSTPSRGKPSRSRRLA</sequence>
<keyword evidence="8" id="KW-0436">Ligase</keyword>
<feature type="domain" description="O-antigen ligase-related" evidence="7">
    <location>
        <begin position="247"/>
        <end position="379"/>
    </location>
</feature>
<feature type="transmembrane region" description="Helical" evidence="6">
    <location>
        <begin position="288"/>
        <end position="305"/>
    </location>
</feature>
<feature type="transmembrane region" description="Helical" evidence="6">
    <location>
        <begin position="161"/>
        <end position="178"/>
    </location>
</feature>
<dbReference type="GO" id="GO:0016020">
    <property type="term" value="C:membrane"/>
    <property type="evidence" value="ECO:0007669"/>
    <property type="project" value="UniProtKB-SubCell"/>
</dbReference>
<feature type="transmembrane region" description="Helical" evidence="6">
    <location>
        <begin position="371"/>
        <end position="390"/>
    </location>
</feature>
<organism evidence="8 9">
    <name type="scientific">Novosphingobium aerophilum</name>
    <dbReference type="NCBI Taxonomy" id="2839843"/>
    <lineage>
        <taxon>Bacteria</taxon>
        <taxon>Pseudomonadati</taxon>
        <taxon>Pseudomonadota</taxon>
        <taxon>Alphaproteobacteria</taxon>
        <taxon>Sphingomonadales</taxon>
        <taxon>Sphingomonadaceae</taxon>
        <taxon>Novosphingobium</taxon>
    </lineage>
</organism>
<dbReference type="GO" id="GO:0016874">
    <property type="term" value="F:ligase activity"/>
    <property type="evidence" value="ECO:0007669"/>
    <property type="project" value="UniProtKB-KW"/>
</dbReference>
<feature type="transmembrane region" description="Helical" evidence="6">
    <location>
        <begin position="76"/>
        <end position="93"/>
    </location>
</feature>
<dbReference type="Pfam" id="PF04932">
    <property type="entry name" value="Wzy_C"/>
    <property type="match status" value="1"/>
</dbReference>